<name>A0ABD3BK46_9LAMI</name>
<sequence length="141" mass="16056">MGKRLQVHHLATSPHGLSRSCSFVVALSKPLFVILIRNQLLGRVKAMPILRRDSMASLDCENWQMNDFVVSDVGGKPGFSLSEMRERWQRECLPIFIIAEFVLIYLDPESSHDIVGRASRTFPTAIFFLYEQLVEIYANGL</sequence>
<proteinExistence type="predicted"/>
<keyword evidence="2" id="KW-1185">Reference proteome</keyword>
<evidence type="ECO:0000313" key="1">
    <source>
        <dbReference type="EMBL" id="KAL3617491.1"/>
    </source>
</evidence>
<dbReference type="EMBL" id="JAVIJP010000081">
    <property type="protein sequence ID" value="KAL3617491.1"/>
    <property type="molecule type" value="Genomic_DNA"/>
</dbReference>
<reference evidence="2" key="1">
    <citation type="journal article" date="2024" name="IScience">
        <title>Strigolactones Initiate the Formation of Haustorium-like Structures in Castilleja.</title>
        <authorList>
            <person name="Buerger M."/>
            <person name="Peterson D."/>
            <person name="Chory J."/>
        </authorList>
    </citation>
    <scope>NUCLEOTIDE SEQUENCE [LARGE SCALE GENOMIC DNA]</scope>
</reference>
<accession>A0ABD3BK46</accession>
<dbReference type="AlphaFoldDB" id="A0ABD3BK46"/>
<protein>
    <submittedName>
        <fullName evidence="1">Uncharacterized protein</fullName>
    </submittedName>
</protein>
<comment type="caution">
    <text evidence="1">The sequence shown here is derived from an EMBL/GenBank/DDBJ whole genome shotgun (WGS) entry which is preliminary data.</text>
</comment>
<dbReference type="Gene3D" id="3.40.50.150">
    <property type="entry name" value="Vaccinia Virus protein VP39"/>
    <property type="match status" value="1"/>
</dbReference>
<gene>
    <name evidence="1" type="ORF">CASFOL_037812</name>
</gene>
<evidence type="ECO:0000313" key="2">
    <source>
        <dbReference type="Proteomes" id="UP001632038"/>
    </source>
</evidence>
<dbReference type="Proteomes" id="UP001632038">
    <property type="component" value="Unassembled WGS sequence"/>
</dbReference>
<organism evidence="1 2">
    <name type="scientific">Castilleja foliolosa</name>
    <dbReference type="NCBI Taxonomy" id="1961234"/>
    <lineage>
        <taxon>Eukaryota</taxon>
        <taxon>Viridiplantae</taxon>
        <taxon>Streptophyta</taxon>
        <taxon>Embryophyta</taxon>
        <taxon>Tracheophyta</taxon>
        <taxon>Spermatophyta</taxon>
        <taxon>Magnoliopsida</taxon>
        <taxon>eudicotyledons</taxon>
        <taxon>Gunneridae</taxon>
        <taxon>Pentapetalae</taxon>
        <taxon>asterids</taxon>
        <taxon>lamiids</taxon>
        <taxon>Lamiales</taxon>
        <taxon>Orobanchaceae</taxon>
        <taxon>Pedicularideae</taxon>
        <taxon>Castillejinae</taxon>
        <taxon>Castilleja</taxon>
    </lineage>
</organism>
<dbReference type="InterPro" id="IPR029063">
    <property type="entry name" value="SAM-dependent_MTases_sf"/>
</dbReference>